<dbReference type="Gene3D" id="3.20.20.70">
    <property type="entry name" value="Aldolase class I"/>
    <property type="match status" value="1"/>
</dbReference>
<evidence type="ECO:0000313" key="5">
    <source>
        <dbReference type="EMBL" id="MFC6036356.1"/>
    </source>
</evidence>
<dbReference type="Pfam" id="PF05853">
    <property type="entry name" value="BKACE"/>
    <property type="match status" value="1"/>
</dbReference>
<keyword evidence="4" id="KW-0862">Zinc</keyword>
<dbReference type="PANTHER" id="PTHR37418">
    <property type="entry name" value="3-KETO-5-AMINOHEXANOATE CLEAVAGE ENZYME-RELATED"/>
    <property type="match status" value="1"/>
</dbReference>
<evidence type="ECO:0000256" key="2">
    <source>
        <dbReference type="ARBA" id="ARBA00022679"/>
    </source>
</evidence>
<dbReference type="InterPro" id="IPR008567">
    <property type="entry name" value="BKACE"/>
</dbReference>
<keyword evidence="3" id="KW-0479">Metal-binding</keyword>
<evidence type="ECO:0000313" key="6">
    <source>
        <dbReference type="Proteomes" id="UP001596116"/>
    </source>
</evidence>
<dbReference type="InterPro" id="IPR013785">
    <property type="entry name" value="Aldolase_TIM"/>
</dbReference>
<evidence type="ECO:0000256" key="1">
    <source>
        <dbReference type="ARBA" id="ARBA00001947"/>
    </source>
</evidence>
<sequence length="323" mass="34654">MSENGNSSAQSRGSHGRKVIITCAVTGSIHTPTMSGALPVTADEIAEASIEAARAGAAIIHLHARDPESGRPSAEPGHFRPFLEKIAKETDAIVNISTGGSSVMPLDTRLAPAREMAPEMCSLNMGSMNFGTFPMLDKYSDWKHNWEPELLDATRRTVFKNTFEDIEAIIEDLGERRGAKFEFECYDLGQIETLGFYVKSGLIKAPLYIQFVLGVLGGAGASVENLVAMKTLADRVIPCEYHFSVLAAGGKQMAMATMGAIMGGNVRVGLEDNLSIAPGVLAESNAQQVVKIREIIENLGLEAASADETRALLALKGRNKVNF</sequence>
<dbReference type="RefSeq" id="WP_379882416.1">
    <property type="nucleotide sequence ID" value="NZ_JBHPON010000002.1"/>
</dbReference>
<reference evidence="5 6" key="1">
    <citation type="submission" date="2024-09" db="EMBL/GenBank/DDBJ databases">
        <authorList>
            <person name="Zhang Z.-H."/>
        </authorList>
    </citation>
    <scope>NUCLEOTIDE SEQUENCE [LARGE SCALE GENOMIC DNA]</scope>
    <source>
        <strain evidence="5 6">HHTR114</strain>
    </source>
</reference>
<organism evidence="5 6">
    <name type="scientific">Hyphococcus aureus</name>
    <dbReference type="NCBI Taxonomy" id="2666033"/>
    <lineage>
        <taxon>Bacteria</taxon>
        <taxon>Pseudomonadati</taxon>
        <taxon>Pseudomonadota</taxon>
        <taxon>Alphaproteobacteria</taxon>
        <taxon>Parvularculales</taxon>
        <taxon>Parvularculaceae</taxon>
        <taxon>Hyphococcus</taxon>
    </lineage>
</organism>
<gene>
    <name evidence="5" type="ORF">ACFMB1_12445</name>
</gene>
<dbReference type="EMBL" id="JBHPON010000002">
    <property type="protein sequence ID" value="MFC6036356.1"/>
    <property type="molecule type" value="Genomic_DNA"/>
</dbReference>
<accession>A0ABW1KZ03</accession>
<dbReference type="PANTHER" id="PTHR37418:SF2">
    <property type="entry name" value="3-KETO-5-AMINOHEXANOATE CLEAVAGE ENZYME"/>
    <property type="match status" value="1"/>
</dbReference>
<protein>
    <submittedName>
        <fullName evidence="5">3-keto-5-aminohexanoate cleavage protein</fullName>
    </submittedName>
</protein>
<keyword evidence="2" id="KW-0808">Transferase</keyword>
<name>A0ABW1KZ03_9PROT</name>
<comment type="cofactor">
    <cofactor evidence="1">
        <name>Zn(2+)</name>
        <dbReference type="ChEBI" id="CHEBI:29105"/>
    </cofactor>
</comment>
<proteinExistence type="predicted"/>
<dbReference type="Proteomes" id="UP001596116">
    <property type="component" value="Unassembled WGS sequence"/>
</dbReference>
<comment type="caution">
    <text evidence="5">The sequence shown here is derived from an EMBL/GenBank/DDBJ whole genome shotgun (WGS) entry which is preliminary data.</text>
</comment>
<keyword evidence="6" id="KW-1185">Reference proteome</keyword>
<evidence type="ECO:0000256" key="3">
    <source>
        <dbReference type="ARBA" id="ARBA00022723"/>
    </source>
</evidence>
<evidence type="ECO:0000256" key="4">
    <source>
        <dbReference type="ARBA" id="ARBA00022833"/>
    </source>
</evidence>